<dbReference type="Proteomes" id="UP000183255">
    <property type="component" value="Unassembled WGS sequence"/>
</dbReference>
<evidence type="ECO:0000256" key="3">
    <source>
        <dbReference type="SAM" id="Phobius"/>
    </source>
</evidence>
<gene>
    <name evidence="6" type="ORF">SAMN05421804_101538</name>
</gene>
<accession>A0A1G8HCH8</accession>
<dbReference type="EMBL" id="FNDZ01000001">
    <property type="protein sequence ID" value="SDI04255.1"/>
    <property type="molecule type" value="Genomic_DNA"/>
</dbReference>
<dbReference type="Pfam" id="PF20990">
    <property type="entry name" value="DUF2207_C"/>
    <property type="match status" value="1"/>
</dbReference>
<feature type="compositionally biased region" description="Gly residues" evidence="2">
    <location>
        <begin position="608"/>
        <end position="631"/>
    </location>
</feature>
<organism evidence="6 7">
    <name type="scientific">Proteiniclasticum ruminis</name>
    <dbReference type="NCBI Taxonomy" id="398199"/>
    <lineage>
        <taxon>Bacteria</taxon>
        <taxon>Bacillati</taxon>
        <taxon>Bacillota</taxon>
        <taxon>Clostridia</taxon>
        <taxon>Eubacteriales</taxon>
        <taxon>Clostridiaceae</taxon>
        <taxon>Proteiniclasticum</taxon>
    </lineage>
</organism>
<feature type="transmembrane region" description="Helical" evidence="3">
    <location>
        <begin position="273"/>
        <end position="290"/>
    </location>
</feature>
<evidence type="ECO:0000313" key="6">
    <source>
        <dbReference type="EMBL" id="SDI04255.1"/>
    </source>
</evidence>
<dbReference type="InterPro" id="IPR048389">
    <property type="entry name" value="YciQ-like_C"/>
</dbReference>
<keyword evidence="3" id="KW-1133">Transmembrane helix</keyword>
<name>A0A1G8HCH8_9CLOT</name>
<dbReference type="InterPro" id="IPR018702">
    <property type="entry name" value="DUF2207"/>
</dbReference>
<feature type="domain" description="Predicted membrane protein YciQ-like C-terminal" evidence="5">
    <location>
        <begin position="303"/>
        <end position="550"/>
    </location>
</feature>
<reference evidence="6 7" key="1">
    <citation type="submission" date="2016-10" db="EMBL/GenBank/DDBJ databases">
        <authorList>
            <person name="de Groot N.N."/>
        </authorList>
    </citation>
    <scope>NUCLEOTIDE SEQUENCE [LARGE SCALE GENOMIC DNA]</scope>
    <source>
        <strain evidence="6 7">CGMCC 1.5058</strain>
    </source>
</reference>
<evidence type="ECO:0000313" key="7">
    <source>
        <dbReference type="Proteomes" id="UP000183255"/>
    </source>
</evidence>
<sequence>MKKLRVLSLFLLMMLVVLIPWKDASASSRYYEVSRFNLTVDIQENGDARVLEEITYNFDGEFNGVFRNIDYSRTDGLSDLTVGVLESGSVRSFTEAYSGDANTYEMEDTGSFRNLKIYEKSRNEEKTVVIGYTLQNVAEKYNDISIFNRKIIDSGWDIPLNNITITITIPEGAQKEDLRVFAHGPLTGSSEIVDGRTFYFTVPSVNGRFVETLAIFPRDLIPASTNTFDRNELENILENEQRLADEANKEREDAIKELEREAKQREREKASRPIFGAGILAGLGSIFFMFRKYGKELKPTFEGDYYRELPEDYSPAVMTYLLTKGQSKDVDIMATILDLARKKVIKLRPVAIEKGKIFKKEEESFEMTWMDKTKLDTLLPHEKFLATWFIDEIGNGNGLVLEDLEKILKSNKAALQFQKDYTYFKHKVKEVGEKQKFFQGNELPGSKIFVIIGLALILSGIAGLFTLGSIIAIGLAAIGMFLLFGLLGMRFVRKYSQKGMDHKAMWLAFKQFLQHFSNMKEAEIPSLVIWEHYLVYATSLGVADEVIDQLPKVFSEQELTNPDLTYMGGYRSFSNFYIMNQAFSNTMTRVNSAVSTAQIAASQKSSGSGFGGGFSGGSSGGGGGGGGGGAF</sequence>
<feature type="transmembrane region" description="Helical" evidence="3">
    <location>
        <begin position="471"/>
        <end position="492"/>
    </location>
</feature>
<evidence type="ECO:0000259" key="4">
    <source>
        <dbReference type="Pfam" id="PF09972"/>
    </source>
</evidence>
<feature type="transmembrane region" description="Helical" evidence="3">
    <location>
        <begin position="448"/>
        <end position="465"/>
    </location>
</feature>
<keyword evidence="1" id="KW-0175">Coiled coil</keyword>
<feature type="domain" description="DUF2207" evidence="4">
    <location>
        <begin position="33"/>
        <end position="206"/>
    </location>
</feature>
<evidence type="ECO:0000259" key="5">
    <source>
        <dbReference type="Pfam" id="PF20990"/>
    </source>
</evidence>
<dbReference type="Pfam" id="PF09972">
    <property type="entry name" value="DUF2207"/>
    <property type="match status" value="1"/>
</dbReference>
<protein>
    <submittedName>
        <fullName evidence="6">Uncharacterized membrane protein</fullName>
    </submittedName>
</protein>
<evidence type="ECO:0000256" key="2">
    <source>
        <dbReference type="SAM" id="MobiDB-lite"/>
    </source>
</evidence>
<dbReference type="RefSeq" id="WP_031573742.1">
    <property type="nucleotide sequence ID" value="NZ_FNDZ01000001.1"/>
</dbReference>
<evidence type="ECO:0000256" key="1">
    <source>
        <dbReference type="SAM" id="Coils"/>
    </source>
</evidence>
<feature type="coiled-coil region" evidence="1">
    <location>
        <begin position="230"/>
        <end position="271"/>
    </location>
</feature>
<keyword evidence="3" id="KW-0812">Transmembrane</keyword>
<dbReference type="AlphaFoldDB" id="A0A1G8HCH8"/>
<proteinExistence type="predicted"/>
<feature type="region of interest" description="Disordered" evidence="2">
    <location>
        <begin position="604"/>
        <end position="631"/>
    </location>
</feature>
<keyword evidence="3" id="KW-0472">Membrane</keyword>